<evidence type="ECO:0000256" key="8">
    <source>
        <dbReference type="ARBA" id="ARBA00022741"/>
    </source>
</evidence>
<keyword evidence="5" id="KW-0597">Phosphoprotein</keyword>
<dbReference type="RefSeq" id="WP_113041628.1">
    <property type="nucleotide sequence ID" value="NZ_CAWPKC010000009.1"/>
</dbReference>
<dbReference type="InterPro" id="IPR010559">
    <property type="entry name" value="Sig_transdc_His_kin_internal"/>
</dbReference>
<evidence type="ECO:0000256" key="7">
    <source>
        <dbReference type="ARBA" id="ARBA00022692"/>
    </source>
</evidence>
<evidence type="ECO:0000256" key="4">
    <source>
        <dbReference type="ARBA" id="ARBA00022475"/>
    </source>
</evidence>
<feature type="domain" description="Signal transduction histidine kinase 5TM receptor LytS transmembrane region" evidence="16">
    <location>
        <begin position="27"/>
        <end position="196"/>
    </location>
</feature>
<dbReference type="InterPro" id="IPR029016">
    <property type="entry name" value="GAF-like_dom_sf"/>
</dbReference>
<dbReference type="Pfam" id="PF07694">
    <property type="entry name" value="5TM-5TMR_LYT"/>
    <property type="match status" value="1"/>
</dbReference>
<evidence type="ECO:0000256" key="14">
    <source>
        <dbReference type="SAM" id="Phobius"/>
    </source>
</evidence>
<feature type="transmembrane region" description="Helical" evidence="14">
    <location>
        <begin position="105"/>
        <end position="129"/>
    </location>
</feature>
<dbReference type="Gene3D" id="3.30.565.10">
    <property type="entry name" value="Histidine kinase-like ATPase, C-terminal domain"/>
    <property type="match status" value="1"/>
</dbReference>
<keyword evidence="7 14" id="KW-0812">Transmembrane</keyword>
<proteinExistence type="predicted"/>
<dbReference type="SUPFAM" id="SSF55781">
    <property type="entry name" value="GAF domain-like"/>
    <property type="match status" value="1"/>
</dbReference>
<keyword evidence="13 14" id="KW-0472">Membrane</keyword>
<dbReference type="Pfam" id="PF06580">
    <property type="entry name" value="His_kinase"/>
    <property type="match status" value="1"/>
</dbReference>
<sequence>MYEFNLVLLLLQQMCVYLVIAWLLSKTPLFIPLLQVTVRLPHKLLCYVTFSIFCIMGTYFGLHIGDSIANTRAIGAVLGGLLGGPGVGALVGLTGGLHRYSLGGMTAFSCMISTIIEGLIGGIIHSYLMKRGQINRLINPWTAAIVTFCAEIIQMGILLLLSRPYSEALALVKNIAAPMIVTNSIGSAMFIRILLDRRAIFEKYTSAFSAQALKIAVYTEGILRKGFNENNSMKVAKVIYQQLEIGAVAITDREKLLAFIGIGSDHHLPGTPISSEQSRRAIENNEVVYADGNEIPYRCSINPTCKLGSTLVIPLQGENQQVIGAIKLYEAKNRLFSSINRPLGEGIASLLSAQILTGQYERNKQSLLQSEIKLLHAQVNPHFLFNALNTLQAVIRRDSYQAGQLVQYLSTFFRKNLKRSEEIVTLSDEIEHVNAYLQIEKARFREHLQINIELPESLIHAKLPAFSLQPIVENAIKHGTSQLLETGRVTIRAHQQNQLLILEVEDNAGLYKSVSMGDGLGKSLVDKRLRLRYGENYGVQIDCQPEKFTRVILYLPLIKEANKTVCI</sequence>
<evidence type="ECO:0000256" key="5">
    <source>
        <dbReference type="ARBA" id="ARBA00022553"/>
    </source>
</evidence>
<comment type="subcellular location">
    <subcellularLocation>
        <location evidence="2">Cell membrane</location>
        <topology evidence="2">Multi-pass membrane protein</topology>
    </subcellularLocation>
</comment>
<comment type="catalytic activity">
    <reaction evidence="1">
        <text>ATP + protein L-histidine = ADP + protein N-phospho-L-histidine.</text>
        <dbReference type="EC" id="2.7.13.3"/>
    </reaction>
</comment>
<keyword evidence="4" id="KW-1003">Cell membrane</keyword>
<dbReference type="EC" id="2.7.13.3" evidence="3"/>
<keyword evidence="18" id="KW-1185">Reference proteome</keyword>
<feature type="transmembrane region" description="Helical" evidence="14">
    <location>
        <begin position="74"/>
        <end position="93"/>
    </location>
</feature>
<dbReference type="EMBL" id="WSFE01000009">
    <property type="protein sequence ID" value="NDL25178.1"/>
    <property type="molecule type" value="Genomic_DNA"/>
</dbReference>
<keyword evidence="11 14" id="KW-1133">Transmembrane helix</keyword>
<gene>
    <name evidence="17" type="ORF">GPY42_08270</name>
</gene>
<dbReference type="SUPFAM" id="SSF55874">
    <property type="entry name" value="ATPase domain of HSP90 chaperone/DNA topoisomerase II/histidine kinase"/>
    <property type="match status" value="1"/>
</dbReference>
<organism evidence="17 18">
    <name type="scientific">Photorhabdus kayaii</name>
    <dbReference type="NCBI Taxonomy" id="230088"/>
    <lineage>
        <taxon>Bacteria</taxon>
        <taxon>Pseudomonadati</taxon>
        <taxon>Pseudomonadota</taxon>
        <taxon>Gammaproteobacteria</taxon>
        <taxon>Enterobacterales</taxon>
        <taxon>Morganellaceae</taxon>
        <taxon>Photorhabdus</taxon>
    </lineage>
</organism>
<evidence type="ECO:0000256" key="10">
    <source>
        <dbReference type="ARBA" id="ARBA00022840"/>
    </source>
</evidence>
<dbReference type="InterPro" id="IPR011620">
    <property type="entry name" value="Sig_transdc_His_kinase_LytS_TM"/>
</dbReference>
<evidence type="ECO:0000313" key="17">
    <source>
        <dbReference type="EMBL" id="NDL25178.1"/>
    </source>
</evidence>
<dbReference type="InterPro" id="IPR036890">
    <property type="entry name" value="HATPase_C_sf"/>
</dbReference>
<reference evidence="17 18" key="1">
    <citation type="submission" date="2019-12" db="EMBL/GenBank/DDBJ databases">
        <title>Engineering Photorhabdus to improve their lethality against agricultural pests.</title>
        <authorList>
            <person name="Machado R.A.R."/>
        </authorList>
    </citation>
    <scope>NUCLEOTIDE SEQUENCE [LARGE SCALE GENOMIC DNA]</scope>
    <source>
        <strain evidence="17 18">M-HU2</strain>
    </source>
</reference>
<evidence type="ECO:0000256" key="12">
    <source>
        <dbReference type="ARBA" id="ARBA00023012"/>
    </source>
</evidence>
<feature type="transmembrane region" description="Helical" evidence="14">
    <location>
        <begin position="7"/>
        <end position="24"/>
    </location>
</feature>
<evidence type="ECO:0000256" key="3">
    <source>
        <dbReference type="ARBA" id="ARBA00012438"/>
    </source>
</evidence>
<feature type="transmembrane region" description="Helical" evidence="14">
    <location>
        <begin position="44"/>
        <end position="62"/>
    </location>
</feature>
<dbReference type="Proteomes" id="UP000470051">
    <property type="component" value="Unassembled WGS sequence"/>
</dbReference>
<protein>
    <recommendedName>
        <fullName evidence="3">histidine kinase</fullName>
        <ecNumber evidence="3">2.7.13.3</ecNumber>
    </recommendedName>
</protein>
<accession>A0ABX0AWG5</accession>
<evidence type="ECO:0000256" key="2">
    <source>
        <dbReference type="ARBA" id="ARBA00004651"/>
    </source>
</evidence>
<evidence type="ECO:0000256" key="11">
    <source>
        <dbReference type="ARBA" id="ARBA00022989"/>
    </source>
</evidence>
<keyword evidence="9 17" id="KW-0418">Kinase</keyword>
<evidence type="ECO:0000256" key="1">
    <source>
        <dbReference type="ARBA" id="ARBA00000085"/>
    </source>
</evidence>
<evidence type="ECO:0000256" key="6">
    <source>
        <dbReference type="ARBA" id="ARBA00022679"/>
    </source>
</evidence>
<evidence type="ECO:0000256" key="13">
    <source>
        <dbReference type="ARBA" id="ARBA00023136"/>
    </source>
</evidence>
<evidence type="ECO:0000256" key="9">
    <source>
        <dbReference type="ARBA" id="ARBA00022777"/>
    </source>
</evidence>
<comment type="caution">
    <text evidence="17">The sequence shown here is derived from an EMBL/GenBank/DDBJ whole genome shotgun (WGS) entry which is preliminary data.</text>
</comment>
<dbReference type="PANTHER" id="PTHR34220">
    <property type="entry name" value="SENSOR HISTIDINE KINASE YPDA"/>
    <property type="match status" value="1"/>
</dbReference>
<keyword evidence="8" id="KW-0547">Nucleotide-binding</keyword>
<name>A0ABX0AWG5_9GAMM</name>
<evidence type="ECO:0000259" key="16">
    <source>
        <dbReference type="Pfam" id="PF07694"/>
    </source>
</evidence>
<evidence type="ECO:0000259" key="15">
    <source>
        <dbReference type="Pfam" id="PF06580"/>
    </source>
</evidence>
<feature type="transmembrane region" description="Helical" evidence="14">
    <location>
        <begin position="141"/>
        <end position="163"/>
    </location>
</feature>
<dbReference type="InterPro" id="IPR050640">
    <property type="entry name" value="Bact_2-comp_sensor_kinase"/>
</dbReference>
<keyword evidence="6" id="KW-0808">Transferase</keyword>
<dbReference type="PANTHER" id="PTHR34220:SF10">
    <property type="entry name" value="SENSOR HISTIDINE KINASE BTSS"/>
    <property type="match status" value="1"/>
</dbReference>
<keyword evidence="12" id="KW-0902">Two-component regulatory system</keyword>
<evidence type="ECO:0000313" key="18">
    <source>
        <dbReference type="Proteomes" id="UP000470051"/>
    </source>
</evidence>
<dbReference type="GO" id="GO:0016301">
    <property type="term" value="F:kinase activity"/>
    <property type="evidence" value="ECO:0007669"/>
    <property type="project" value="UniProtKB-KW"/>
</dbReference>
<feature type="domain" description="Signal transduction histidine kinase internal region" evidence="15">
    <location>
        <begin position="371"/>
        <end position="447"/>
    </location>
</feature>
<keyword evidence="10" id="KW-0067">ATP-binding</keyword>
<dbReference type="Gene3D" id="3.30.450.40">
    <property type="match status" value="1"/>
</dbReference>